<organism evidence="10 11">
    <name type="scientific">Desulfoprunum benzoelyticum</name>
    <dbReference type="NCBI Taxonomy" id="1506996"/>
    <lineage>
        <taxon>Bacteria</taxon>
        <taxon>Pseudomonadati</taxon>
        <taxon>Thermodesulfobacteriota</taxon>
        <taxon>Desulfobulbia</taxon>
        <taxon>Desulfobulbales</taxon>
        <taxon>Desulfobulbaceae</taxon>
        <taxon>Desulfoprunum</taxon>
    </lineage>
</organism>
<keyword evidence="6 10" id="KW-0067">ATP-binding</keyword>
<comment type="subcellular location">
    <subcellularLocation>
        <location evidence="1">Cell membrane</location>
    </subcellularLocation>
</comment>
<dbReference type="InterPro" id="IPR017871">
    <property type="entry name" value="ABC_transporter-like_CS"/>
</dbReference>
<evidence type="ECO:0000256" key="4">
    <source>
        <dbReference type="ARBA" id="ARBA00022475"/>
    </source>
</evidence>
<dbReference type="PROSITE" id="PS50893">
    <property type="entry name" value="ABC_TRANSPORTER_2"/>
    <property type="match status" value="1"/>
</dbReference>
<comment type="caution">
    <text evidence="10">The sequence shown here is derived from an EMBL/GenBank/DDBJ whole genome shotgun (WGS) entry which is preliminary data.</text>
</comment>
<evidence type="ECO:0000256" key="2">
    <source>
        <dbReference type="ARBA" id="ARBA00005417"/>
    </source>
</evidence>
<reference evidence="10 11" key="1">
    <citation type="submission" date="2020-08" db="EMBL/GenBank/DDBJ databases">
        <title>Genomic Encyclopedia of Type Strains, Phase IV (KMG-IV): sequencing the most valuable type-strain genomes for metagenomic binning, comparative biology and taxonomic classification.</title>
        <authorList>
            <person name="Goeker M."/>
        </authorList>
    </citation>
    <scope>NUCLEOTIDE SEQUENCE [LARGE SCALE GENOMIC DNA]</scope>
    <source>
        <strain evidence="10 11">DSM 28570</strain>
    </source>
</reference>
<dbReference type="CDD" id="cd03225">
    <property type="entry name" value="ABC_cobalt_CbiO_domain1"/>
    <property type="match status" value="1"/>
</dbReference>
<dbReference type="PANTHER" id="PTHR43553:SF24">
    <property type="entry name" value="ENERGY-COUPLING FACTOR TRANSPORTER ATP-BINDING PROTEIN ECFA1"/>
    <property type="match status" value="1"/>
</dbReference>
<evidence type="ECO:0000259" key="9">
    <source>
        <dbReference type="PROSITE" id="PS50893"/>
    </source>
</evidence>
<dbReference type="InterPro" id="IPR050095">
    <property type="entry name" value="ECF_ABC_transporter_ATP-bd"/>
</dbReference>
<evidence type="ECO:0000256" key="5">
    <source>
        <dbReference type="ARBA" id="ARBA00022741"/>
    </source>
</evidence>
<dbReference type="GO" id="GO:0016887">
    <property type="term" value="F:ATP hydrolysis activity"/>
    <property type="evidence" value="ECO:0007669"/>
    <property type="project" value="InterPro"/>
</dbReference>
<evidence type="ECO:0000256" key="6">
    <source>
        <dbReference type="ARBA" id="ARBA00022840"/>
    </source>
</evidence>
<dbReference type="FunFam" id="3.40.50.300:FF:000224">
    <property type="entry name" value="Energy-coupling factor transporter ATP-binding protein EcfA"/>
    <property type="match status" value="1"/>
</dbReference>
<evidence type="ECO:0000256" key="8">
    <source>
        <dbReference type="ARBA" id="ARBA00023136"/>
    </source>
</evidence>
<evidence type="ECO:0000313" key="11">
    <source>
        <dbReference type="Proteomes" id="UP000539642"/>
    </source>
</evidence>
<evidence type="ECO:0000256" key="7">
    <source>
        <dbReference type="ARBA" id="ARBA00022967"/>
    </source>
</evidence>
<keyword evidence="5" id="KW-0547">Nucleotide-binding</keyword>
<comment type="similarity">
    <text evidence="2">Belongs to the ABC transporter superfamily.</text>
</comment>
<keyword evidence="3" id="KW-0813">Transport</keyword>
<keyword evidence="4" id="KW-1003">Cell membrane</keyword>
<dbReference type="InterPro" id="IPR027417">
    <property type="entry name" value="P-loop_NTPase"/>
</dbReference>
<dbReference type="Proteomes" id="UP000539642">
    <property type="component" value="Unassembled WGS sequence"/>
</dbReference>
<keyword evidence="7" id="KW-1278">Translocase</keyword>
<dbReference type="RefSeq" id="WP_183350048.1">
    <property type="nucleotide sequence ID" value="NZ_JACHEO010000007.1"/>
</dbReference>
<dbReference type="GO" id="GO:0042626">
    <property type="term" value="F:ATPase-coupled transmembrane transporter activity"/>
    <property type="evidence" value="ECO:0007669"/>
    <property type="project" value="TreeGrafter"/>
</dbReference>
<keyword evidence="11" id="KW-1185">Reference proteome</keyword>
<dbReference type="EMBL" id="JACHEO010000007">
    <property type="protein sequence ID" value="MBB5347869.1"/>
    <property type="molecule type" value="Genomic_DNA"/>
</dbReference>
<dbReference type="GO" id="GO:0005524">
    <property type="term" value="F:ATP binding"/>
    <property type="evidence" value="ECO:0007669"/>
    <property type="project" value="UniProtKB-KW"/>
</dbReference>
<dbReference type="Pfam" id="PF00005">
    <property type="entry name" value="ABC_tran"/>
    <property type="match status" value="1"/>
</dbReference>
<keyword evidence="10" id="KW-0378">Hydrolase</keyword>
<dbReference type="SUPFAM" id="SSF52540">
    <property type="entry name" value="P-loop containing nucleoside triphosphate hydrolases"/>
    <property type="match status" value="1"/>
</dbReference>
<feature type="domain" description="ABC transporter" evidence="9">
    <location>
        <begin position="4"/>
        <end position="236"/>
    </location>
</feature>
<evidence type="ECO:0000256" key="1">
    <source>
        <dbReference type="ARBA" id="ARBA00004236"/>
    </source>
</evidence>
<evidence type="ECO:0000256" key="3">
    <source>
        <dbReference type="ARBA" id="ARBA00022448"/>
    </source>
</evidence>
<keyword evidence="8" id="KW-0472">Membrane</keyword>
<name>A0A840V2C1_9BACT</name>
<accession>A0A840V2C1</accession>
<dbReference type="PANTHER" id="PTHR43553">
    <property type="entry name" value="HEAVY METAL TRANSPORTER"/>
    <property type="match status" value="1"/>
</dbReference>
<dbReference type="InterPro" id="IPR003593">
    <property type="entry name" value="AAA+_ATPase"/>
</dbReference>
<gene>
    <name evidence="10" type="ORF">HNQ81_001598</name>
</gene>
<evidence type="ECO:0000313" key="10">
    <source>
        <dbReference type="EMBL" id="MBB5347869.1"/>
    </source>
</evidence>
<dbReference type="EC" id="3.6.3.-" evidence="10"/>
<dbReference type="GO" id="GO:0043190">
    <property type="term" value="C:ATP-binding cassette (ABC) transporter complex"/>
    <property type="evidence" value="ECO:0007669"/>
    <property type="project" value="TreeGrafter"/>
</dbReference>
<sequence>MDIIKISGLTHRYPDGRTSLEEIDLSVARGSFVVLAGANGAGKSTLLKHLNGLLRPQEGSVEIAGVPVHQDLRHARRTVGMVFQDADSQIVGETVYDDAAFGPENLHWPAARIRESVDSALETVGLGKLRDRSPHLLSGGEKRRLAIAGVLAMASEVIVLDEPFANLDYDGVRQVLAHIVALHAGGRTIIVCVHDLEKVLAHAQRLIILQRGRIAADGPPEQVVRAAEACGIRLPAAIRMGGMVESWLR</sequence>
<dbReference type="PROSITE" id="PS00211">
    <property type="entry name" value="ABC_TRANSPORTER_1"/>
    <property type="match status" value="1"/>
</dbReference>
<protein>
    <submittedName>
        <fullName evidence="10">Biotin transport system ATP-binding protein</fullName>
        <ecNumber evidence="10">3.6.3.-</ecNumber>
    </submittedName>
</protein>
<dbReference type="AlphaFoldDB" id="A0A840V2C1"/>
<proteinExistence type="inferred from homology"/>
<dbReference type="InterPro" id="IPR015856">
    <property type="entry name" value="ABC_transpr_CbiO/EcfA_su"/>
</dbReference>
<dbReference type="SMART" id="SM00382">
    <property type="entry name" value="AAA"/>
    <property type="match status" value="1"/>
</dbReference>
<dbReference type="InterPro" id="IPR003439">
    <property type="entry name" value="ABC_transporter-like_ATP-bd"/>
</dbReference>
<dbReference type="Gene3D" id="3.40.50.300">
    <property type="entry name" value="P-loop containing nucleotide triphosphate hydrolases"/>
    <property type="match status" value="1"/>
</dbReference>